<evidence type="ECO:0000256" key="1">
    <source>
        <dbReference type="ARBA" id="ARBA00022481"/>
    </source>
</evidence>
<organism evidence="2 3">
    <name type="scientific">Dehalococcoides mccartyi</name>
    <dbReference type="NCBI Taxonomy" id="61435"/>
    <lineage>
        <taxon>Bacteria</taxon>
        <taxon>Bacillati</taxon>
        <taxon>Chloroflexota</taxon>
        <taxon>Dehalococcoidia</taxon>
        <taxon>Dehalococcoidales</taxon>
        <taxon>Dehalococcoidaceae</taxon>
        <taxon>Dehalococcoides</taxon>
    </lineage>
</organism>
<gene>
    <name evidence="2" type="ORF">Dm11a5_1189</name>
</gene>
<dbReference type="Pfam" id="PF07963">
    <property type="entry name" value="N_methyl"/>
    <property type="match status" value="1"/>
</dbReference>
<dbReference type="Proteomes" id="UP000076394">
    <property type="component" value="Chromosome"/>
</dbReference>
<accession>A0A142VCS2</accession>
<dbReference type="SUPFAM" id="SSF54523">
    <property type="entry name" value="Pili subunits"/>
    <property type="match status" value="1"/>
</dbReference>
<dbReference type="Gene3D" id="3.30.700.10">
    <property type="entry name" value="Glycoprotein, Type 4 Pilin"/>
    <property type="match status" value="1"/>
</dbReference>
<dbReference type="InterPro" id="IPR012902">
    <property type="entry name" value="N_methyl_site"/>
</dbReference>
<proteinExistence type="predicted"/>
<name>A0A142VCS2_9CHLR</name>
<dbReference type="RefSeq" id="WP_015407207.1">
    <property type="nucleotide sequence ID" value="NZ_AP024514.1"/>
</dbReference>
<sequence length="121" mass="12793">MYNFMRKLRKHQKGFTLIELLVVVAILGVLAAVIVPNVAKFIGSGAVEAANTELSNVQLAVTAYMAEHSGTAPTTVADASAYYSGTIKGTYTVDTNGTVTGTAYPGMTWSNGQWAKATTEE</sequence>
<dbReference type="PATRIC" id="fig|61435.13.peg.1212"/>
<dbReference type="EMBL" id="CP011127">
    <property type="protein sequence ID" value="AMU87015.1"/>
    <property type="molecule type" value="Genomic_DNA"/>
</dbReference>
<dbReference type="PANTHER" id="PTHR30093">
    <property type="entry name" value="GENERAL SECRETION PATHWAY PROTEIN G"/>
    <property type="match status" value="1"/>
</dbReference>
<dbReference type="GO" id="GO:0015627">
    <property type="term" value="C:type II protein secretion system complex"/>
    <property type="evidence" value="ECO:0007669"/>
    <property type="project" value="InterPro"/>
</dbReference>
<protein>
    <submittedName>
        <fullName evidence="2">General secretion protein</fullName>
    </submittedName>
</protein>
<dbReference type="GO" id="GO:0015628">
    <property type="term" value="P:protein secretion by the type II secretion system"/>
    <property type="evidence" value="ECO:0007669"/>
    <property type="project" value="InterPro"/>
</dbReference>
<dbReference type="PROSITE" id="PS00409">
    <property type="entry name" value="PROKAR_NTER_METHYL"/>
    <property type="match status" value="1"/>
</dbReference>
<keyword evidence="1" id="KW-0488">Methylation</keyword>
<dbReference type="InterPro" id="IPR000983">
    <property type="entry name" value="Bac_GSPG_pilin"/>
</dbReference>
<dbReference type="InterPro" id="IPR045584">
    <property type="entry name" value="Pilin-like"/>
</dbReference>
<dbReference type="OrthoDB" id="9990057at2"/>
<dbReference type="PRINTS" id="PR00813">
    <property type="entry name" value="BCTERIALGSPG"/>
</dbReference>
<evidence type="ECO:0000313" key="3">
    <source>
        <dbReference type="Proteomes" id="UP000076394"/>
    </source>
</evidence>
<evidence type="ECO:0000313" key="2">
    <source>
        <dbReference type="EMBL" id="AMU87015.1"/>
    </source>
</evidence>
<dbReference type="AlphaFoldDB" id="A0A142VCS2"/>
<reference evidence="2 3" key="1">
    <citation type="submission" date="2015-03" db="EMBL/GenBank/DDBJ databases">
        <title>Genomic characterization of Dehalococcoides mccartyi strain 11a5, an unusal plasmid-containing chloroethene dechlorinator.</title>
        <authorList>
            <person name="Zhao S."/>
            <person name="Ding C."/>
            <person name="He J."/>
        </authorList>
    </citation>
    <scope>NUCLEOTIDE SEQUENCE [LARGE SCALE GENOMIC DNA]</scope>
    <source>
        <strain evidence="2 3">11a5</strain>
    </source>
</reference>
<dbReference type="NCBIfam" id="TIGR02532">
    <property type="entry name" value="IV_pilin_GFxxxE"/>
    <property type="match status" value="1"/>
</dbReference>